<feature type="site" description="Could be important to modulate the pK values of the two catalytic cysteine residues" evidence="8">
    <location>
        <position position="187"/>
    </location>
</feature>
<comment type="function">
    <text evidence="8">Catalyzes the stereoinversion of LL-2,6-diaminopimelate (L,L-DAP) to meso-diaminopimelate (meso-DAP), a precursor of L-lysine and an essential component of the bacterial peptidoglycan.</text>
</comment>
<feature type="binding site" evidence="8">
    <location>
        <position position="65"/>
    </location>
    <ligand>
        <name>substrate</name>
    </ligand>
</feature>
<feature type="binding site" evidence="8">
    <location>
        <begin position="198"/>
        <end position="199"/>
    </location>
    <ligand>
        <name>substrate</name>
    </ligand>
</feature>
<keyword evidence="6 8" id="KW-0413">Isomerase</keyword>
<reference evidence="11" key="1">
    <citation type="submission" date="2016-11" db="EMBL/GenBank/DDBJ databases">
        <authorList>
            <person name="Varghese N."/>
            <person name="Submissions S."/>
        </authorList>
    </citation>
    <scope>NUCLEOTIDE SEQUENCE [LARGE SCALE GENOMIC DNA]</scope>
    <source>
        <strain evidence="11">CGMCC 1.8863</strain>
    </source>
</reference>
<dbReference type="NCBIfam" id="TIGR00652">
    <property type="entry name" value="DapF"/>
    <property type="match status" value="1"/>
</dbReference>
<dbReference type="InterPro" id="IPR001653">
    <property type="entry name" value="DAP_epimerase_DapF"/>
</dbReference>
<protein>
    <recommendedName>
        <fullName evidence="3 8">Diaminopimelate epimerase</fullName>
        <shortName evidence="8">DAP epimerase</shortName>
        <ecNumber evidence="3 8">5.1.1.7</ecNumber>
    </recommendedName>
    <alternativeName>
        <fullName evidence="8">PLP-independent amino acid racemase</fullName>
    </alternativeName>
</protein>
<evidence type="ECO:0000313" key="11">
    <source>
        <dbReference type="Proteomes" id="UP000184231"/>
    </source>
</evidence>
<feature type="active site" evidence="9">
    <location>
        <position position="74"/>
    </location>
</feature>
<dbReference type="AlphaFoldDB" id="A0A1M6K5U7"/>
<feature type="binding site" evidence="8">
    <location>
        <position position="13"/>
    </location>
    <ligand>
        <name>substrate</name>
    </ligand>
</feature>
<keyword evidence="4 8" id="KW-0028">Amino-acid biosynthesis</keyword>
<evidence type="ECO:0000256" key="2">
    <source>
        <dbReference type="ARBA" id="ARBA00010219"/>
    </source>
</evidence>
<dbReference type="STRING" id="558155.SAMN04487911_12458"/>
<dbReference type="PANTHER" id="PTHR31689">
    <property type="entry name" value="DIAMINOPIMELATE EPIMERASE, CHLOROPLASTIC"/>
    <property type="match status" value="1"/>
</dbReference>
<comment type="similarity">
    <text evidence="2 8">Belongs to the diaminopimelate epimerase family.</text>
</comment>
<keyword evidence="8" id="KW-0963">Cytoplasm</keyword>
<dbReference type="EMBL" id="FQYX01000024">
    <property type="protein sequence ID" value="SHJ54364.1"/>
    <property type="molecule type" value="Genomic_DNA"/>
</dbReference>
<dbReference type="PROSITE" id="PS01326">
    <property type="entry name" value="DAP_EPIMERASE"/>
    <property type="match status" value="1"/>
</dbReference>
<comment type="subunit">
    <text evidence="8">Homodimer.</text>
</comment>
<comment type="catalytic activity">
    <reaction evidence="7 8">
        <text>(2S,6S)-2,6-diaminopimelate = meso-2,6-diaminopimelate</text>
        <dbReference type="Rhea" id="RHEA:15393"/>
        <dbReference type="ChEBI" id="CHEBI:57609"/>
        <dbReference type="ChEBI" id="CHEBI:57791"/>
        <dbReference type="EC" id="5.1.1.7"/>
    </reaction>
</comment>
<evidence type="ECO:0000256" key="1">
    <source>
        <dbReference type="ARBA" id="ARBA00005196"/>
    </source>
</evidence>
<evidence type="ECO:0000256" key="9">
    <source>
        <dbReference type="PROSITE-ProRule" id="PRU10125"/>
    </source>
</evidence>
<evidence type="ECO:0000256" key="8">
    <source>
        <dbReference type="HAMAP-Rule" id="MF_00197"/>
    </source>
</evidence>
<dbReference type="GO" id="GO:0008837">
    <property type="term" value="F:diaminopimelate epimerase activity"/>
    <property type="evidence" value="ECO:0007669"/>
    <property type="project" value="UniProtKB-UniRule"/>
</dbReference>
<gene>
    <name evidence="8" type="primary">dapF</name>
    <name evidence="10" type="ORF">SAMN04487911_12458</name>
</gene>
<dbReference type="UniPathway" id="UPA00034">
    <property type="reaction ID" value="UER00025"/>
</dbReference>
<feature type="binding site" evidence="8">
    <location>
        <begin position="187"/>
        <end position="188"/>
    </location>
    <ligand>
        <name>substrate</name>
    </ligand>
</feature>
<dbReference type="InterPro" id="IPR018510">
    <property type="entry name" value="DAP_epimerase_AS"/>
</dbReference>
<evidence type="ECO:0000256" key="4">
    <source>
        <dbReference type="ARBA" id="ARBA00022605"/>
    </source>
</evidence>
<accession>A0A1M6K5U7</accession>
<dbReference type="Proteomes" id="UP000184231">
    <property type="component" value="Unassembled WGS sequence"/>
</dbReference>
<evidence type="ECO:0000256" key="3">
    <source>
        <dbReference type="ARBA" id="ARBA00013080"/>
    </source>
</evidence>
<proteinExistence type="inferred from homology"/>
<keyword evidence="11" id="KW-1185">Reference proteome</keyword>
<comment type="caution">
    <text evidence="8">Lacks conserved residue(s) required for the propagation of feature annotation.</text>
</comment>
<dbReference type="Pfam" id="PF01678">
    <property type="entry name" value="DAP_epimerase"/>
    <property type="match status" value="2"/>
</dbReference>
<feature type="active site" description="Proton acceptor" evidence="8">
    <location>
        <position position="197"/>
    </location>
</feature>
<feature type="site" description="Could be important to modulate the pK values of the two catalytic cysteine residues" evidence="8">
    <location>
        <position position="138"/>
    </location>
</feature>
<feature type="active site" description="Proton donor" evidence="8">
    <location>
        <position position="74"/>
    </location>
</feature>
<dbReference type="GO" id="GO:0005829">
    <property type="term" value="C:cytosol"/>
    <property type="evidence" value="ECO:0007669"/>
    <property type="project" value="TreeGrafter"/>
</dbReference>
<feature type="binding site" evidence="8">
    <location>
        <position position="169"/>
    </location>
    <ligand>
        <name>substrate</name>
    </ligand>
</feature>
<comment type="pathway">
    <text evidence="1 8">Amino-acid biosynthesis; L-lysine biosynthesis via DAP pathway; DL-2,6-diaminopimelate from LL-2,6-diaminopimelate: step 1/1.</text>
</comment>
<organism evidence="10 11">
    <name type="scientific">Arenibacter nanhaiticus</name>
    <dbReference type="NCBI Taxonomy" id="558155"/>
    <lineage>
        <taxon>Bacteria</taxon>
        <taxon>Pseudomonadati</taxon>
        <taxon>Bacteroidota</taxon>
        <taxon>Flavobacteriia</taxon>
        <taxon>Flavobacteriales</taxon>
        <taxon>Flavobacteriaceae</taxon>
        <taxon>Arenibacter</taxon>
    </lineage>
</organism>
<dbReference type="HAMAP" id="MF_00197">
    <property type="entry name" value="DAP_epimerase"/>
    <property type="match status" value="1"/>
</dbReference>
<evidence type="ECO:0000256" key="5">
    <source>
        <dbReference type="ARBA" id="ARBA00023154"/>
    </source>
</evidence>
<dbReference type="SUPFAM" id="SSF54506">
    <property type="entry name" value="Diaminopimelate epimerase-like"/>
    <property type="match status" value="2"/>
</dbReference>
<evidence type="ECO:0000256" key="6">
    <source>
        <dbReference type="ARBA" id="ARBA00023235"/>
    </source>
</evidence>
<keyword evidence="5 8" id="KW-0457">Lysine biosynthesis</keyword>
<dbReference type="Gene3D" id="3.10.310.10">
    <property type="entry name" value="Diaminopimelate Epimerase, Chain A, domain 1"/>
    <property type="match status" value="2"/>
</dbReference>
<name>A0A1M6K5U7_9FLAO</name>
<dbReference type="PANTHER" id="PTHR31689:SF0">
    <property type="entry name" value="DIAMINOPIMELATE EPIMERASE"/>
    <property type="match status" value="1"/>
</dbReference>
<dbReference type="RefSeq" id="WP_072765314.1">
    <property type="nucleotide sequence ID" value="NZ_FQYX01000024.1"/>
</dbReference>
<comment type="subcellular location">
    <subcellularLocation>
        <location evidence="8">Cytoplasm</location>
    </subcellularLocation>
</comment>
<feature type="binding site" evidence="8">
    <location>
        <begin position="75"/>
        <end position="76"/>
    </location>
    <ligand>
        <name>substrate</name>
    </ligand>
</feature>
<dbReference type="GO" id="GO:0009089">
    <property type="term" value="P:lysine biosynthetic process via diaminopimelate"/>
    <property type="evidence" value="ECO:0007669"/>
    <property type="project" value="UniProtKB-UniRule"/>
</dbReference>
<evidence type="ECO:0000256" key="7">
    <source>
        <dbReference type="ARBA" id="ARBA00051712"/>
    </source>
</evidence>
<dbReference type="EC" id="5.1.1.7" evidence="3 8"/>
<sequence>MKLQFFKYQGTGNDFVMIDNREGTFPKSNTKLVAFLCDRKFGIGADGLILLENDAESDFKMVYYNSDGNQSSMCGNGGRCLVAFANQLEVIKGEATFVAVDGLHHASIAEDVVSLQMQDVSEINEKTNYDFLNTGSPHHVQIVSNLEDLDVSKEGKKLRYGIYGKEGSNINFVHQEDQAVFNVRTYERGVEDETLSCGTGVTAVALAMHNSGKTQSNHVTIGTLGGELQVKFNKTKEGYKEIFLIGPAKLVFKGEIDVES</sequence>
<evidence type="ECO:0000313" key="10">
    <source>
        <dbReference type="EMBL" id="SHJ54364.1"/>
    </source>
</evidence>
<dbReference type="OrthoDB" id="9805408at2"/>